<keyword evidence="6 8" id="KW-1133">Transmembrane helix</keyword>
<evidence type="ECO:0000256" key="8">
    <source>
        <dbReference type="SAM" id="Phobius"/>
    </source>
</evidence>
<keyword evidence="3" id="KW-1003">Cell membrane</keyword>
<dbReference type="Pfam" id="PF04093">
    <property type="entry name" value="MreD"/>
    <property type="match status" value="1"/>
</dbReference>
<feature type="transmembrane region" description="Helical" evidence="8">
    <location>
        <begin position="103"/>
        <end position="123"/>
    </location>
</feature>
<evidence type="ECO:0000256" key="2">
    <source>
        <dbReference type="ARBA" id="ARBA00007776"/>
    </source>
</evidence>
<dbReference type="GO" id="GO:0008360">
    <property type="term" value="P:regulation of cell shape"/>
    <property type="evidence" value="ECO:0007669"/>
    <property type="project" value="UniProtKB-KW"/>
</dbReference>
<feature type="transmembrane region" description="Helical" evidence="8">
    <location>
        <begin position="71"/>
        <end position="91"/>
    </location>
</feature>
<dbReference type="NCBIfam" id="TIGR03426">
    <property type="entry name" value="shape_MreD"/>
    <property type="match status" value="1"/>
</dbReference>
<dbReference type="EMBL" id="VXPY01000017">
    <property type="protein sequence ID" value="MYD89355.1"/>
    <property type="molecule type" value="Genomic_DNA"/>
</dbReference>
<sequence>MQQRRTNTFLVLLAVPVLALLVMLQATVGARVALFGIKPNLVLLVVLLWTLLRGRREALLVAFTGGFWLDFLALTTLGISSLALVLSSFITGIGRRAVQPTQILVPVGVGILGTLIYAAVYWVGQAVATGSLRTLTSLPDYWGIQPLYQVAAMLLLTPWLYGRLSRTPDLGTEGGV</sequence>
<accession>A0A6B1DRC7</accession>
<reference evidence="9" key="1">
    <citation type="submission" date="2019-09" db="EMBL/GenBank/DDBJ databases">
        <title>Characterisation of the sponge microbiome using genome-centric metagenomics.</title>
        <authorList>
            <person name="Engelberts J.P."/>
            <person name="Robbins S.J."/>
            <person name="De Goeij J.M."/>
            <person name="Aranda M."/>
            <person name="Bell S.C."/>
            <person name="Webster N.S."/>
        </authorList>
    </citation>
    <scope>NUCLEOTIDE SEQUENCE</scope>
    <source>
        <strain evidence="9">SB0662_bin_9</strain>
    </source>
</reference>
<evidence type="ECO:0000256" key="7">
    <source>
        <dbReference type="ARBA" id="ARBA00023136"/>
    </source>
</evidence>
<dbReference type="GO" id="GO:0005886">
    <property type="term" value="C:plasma membrane"/>
    <property type="evidence" value="ECO:0007669"/>
    <property type="project" value="UniProtKB-SubCell"/>
</dbReference>
<name>A0A6B1DRC7_9CHLR</name>
<dbReference type="InterPro" id="IPR007227">
    <property type="entry name" value="Cell_shape_determining_MreD"/>
</dbReference>
<organism evidence="9">
    <name type="scientific">Caldilineaceae bacterium SB0662_bin_9</name>
    <dbReference type="NCBI Taxonomy" id="2605258"/>
    <lineage>
        <taxon>Bacteria</taxon>
        <taxon>Bacillati</taxon>
        <taxon>Chloroflexota</taxon>
        <taxon>Caldilineae</taxon>
        <taxon>Caldilineales</taxon>
        <taxon>Caldilineaceae</taxon>
    </lineage>
</organism>
<evidence type="ECO:0000256" key="6">
    <source>
        <dbReference type="ARBA" id="ARBA00022989"/>
    </source>
</evidence>
<evidence type="ECO:0000256" key="4">
    <source>
        <dbReference type="ARBA" id="ARBA00022692"/>
    </source>
</evidence>
<keyword evidence="5" id="KW-0133">Cell shape</keyword>
<comment type="similarity">
    <text evidence="2">Belongs to the MreD family.</text>
</comment>
<comment type="caution">
    <text evidence="9">The sequence shown here is derived from an EMBL/GenBank/DDBJ whole genome shotgun (WGS) entry which is preliminary data.</text>
</comment>
<keyword evidence="4 8" id="KW-0812">Transmembrane</keyword>
<comment type="subcellular location">
    <subcellularLocation>
        <location evidence="1">Cell membrane</location>
        <topology evidence="1">Multi-pass membrane protein</topology>
    </subcellularLocation>
</comment>
<evidence type="ECO:0000256" key="1">
    <source>
        <dbReference type="ARBA" id="ARBA00004651"/>
    </source>
</evidence>
<dbReference type="AlphaFoldDB" id="A0A6B1DRC7"/>
<feature type="transmembrane region" description="Helical" evidence="8">
    <location>
        <begin position="32"/>
        <end position="51"/>
    </location>
</feature>
<protein>
    <submittedName>
        <fullName evidence="9">Rod shape-determining protein MreD</fullName>
    </submittedName>
</protein>
<evidence type="ECO:0000313" key="9">
    <source>
        <dbReference type="EMBL" id="MYD89355.1"/>
    </source>
</evidence>
<feature type="transmembrane region" description="Helical" evidence="8">
    <location>
        <begin position="6"/>
        <end position="25"/>
    </location>
</feature>
<evidence type="ECO:0000256" key="5">
    <source>
        <dbReference type="ARBA" id="ARBA00022960"/>
    </source>
</evidence>
<proteinExistence type="inferred from homology"/>
<evidence type="ECO:0000256" key="3">
    <source>
        <dbReference type="ARBA" id="ARBA00022475"/>
    </source>
</evidence>
<keyword evidence="7 8" id="KW-0472">Membrane</keyword>
<gene>
    <name evidence="9" type="primary">mreD</name>
    <name evidence="9" type="ORF">F4Y08_03305</name>
</gene>